<proteinExistence type="predicted"/>
<protein>
    <submittedName>
        <fullName evidence="2">Uncharacterized protein</fullName>
    </submittedName>
</protein>
<dbReference type="AlphaFoldDB" id="A0AAN9WEE1"/>
<reference evidence="2 3" key="1">
    <citation type="submission" date="2024-03" db="EMBL/GenBank/DDBJ databases">
        <title>The genome assembly and annotation of the cricket Gryllus longicercus Weissman &amp; Gray.</title>
        <authorList>
            <person name="Szrajer S."/>
            <person name="Gray D."/>
            <person name="Ylla G."/>
        </authorList>
    </citation>
    <scope>NUCLEOTIDE SEQUENCE [LARGE SCALE GENOMIC DNA]</scope>
    <source>
        <strain evidence="2">DAG 2021-001</strain>
        <tissue evidence="2">Whole body minus gut</tissue>
    </source>
</reference>
<evidence type="ECO:0000313" key="3">
    <source>
        <dbReference type="Proteomes" id="UP001378592"/>
    </source>
</evidence>
<organism evidence="2 3">
    <name type="scientific">Gryllus longicercus</name>
    <dbReference type="NCBI Taxonomy" id="2509291"/>
    <lineage>
        <taxon>Eukaryota</taxon>
        <taxon>Metazoa</taxon>
        <taxon>Ecdysozoa</taxon>
        <taxon>Arthropoda</taxon>
        <taxon>Hexapoda</taxon>
        <taxon>Insecta</taxon>
        <taxon>Pterygota</taxon>
        <taxon>Neoptera</taxon>
        <taxon>Polyneoptera</taxon>
        <taxon>Orthoptera</taxon>
        <taxon>Ensifera</taxon>
        <taxon>Gryllidea</taxon>
        <taxon>Grylloidea</taxon>
        <taxon>Gryllidae</taxon>
        <taxon>Gryllinae</taxon>
        <taxon>Gryllus</taxon>
    </lineage>
</organism>
<feature type="compositionally biased region" description="Basic and acidic residues" evidence="1">
    <location>
        <begin position="216"/>
        <end position="231"/>
    </location>
</feature>
<feature type="compositionally biased region" description="Polar residues" evidence="1">
    <location>
        <begin position="236"/>
        <end position="250"/>
    </location>
</feature>
<evidence type="ECO:0000256" key="1">
    <source>
        <dbReference type="SAM" id="MobiDB-lite"/>
    </source>
</evidence>
<accession>A0AAN9WEE1</accession>
<feature type="region of interest" description="Disordered" evidence="1">
    <location>
        <begin position="207"/>
        <end position="250"/>
    </location>
</feature>
<dbReference type="EMBL" id="JAZDUA010000051">
    <property type="protein sequence ID" value="KAK7870813.1"/>
    <property type="molecule type" value="Genomic_DNA"/>
</dbReference>
<sequence length="250" mass="26372">MSNVQTEVRRLLEETLQIQKTAEEIIDKMMNEFLQQLPTERERALRREAVCRRRLHVEDLQEKCWRNIQQCYQLLRGDVDTPENSCSNTSRTAGGLLCVTAPPVAAAASPSLAAVTTPPTAAVASPSRAAVTAPPVAAASSPSLAAVAAPPTAAAASPSLAAVTAPSHVAATSPSLAPPPSVAAVPAQTITRDTTFFAATAMRSHEPVAGSFGPPIREKSPPSFVDPERFRCNPSRPKSPSCSHEFGSTN</sequence>
<keyword evidence="3" id="KW-1185">Reference proteome</keyword>
<gene>
    <name evidence="2" type="ORF">R5R35_014403</name>
</gene>
<dbReference type="Proteomes" id="UP001378592">
    <property type="component" value="Unassembled WGS sequence"/>
</dbReference>
<comment type="caution">
    <text evidence="2">The sequence shown here is derived from an EMBL/GenBank/DDBJ whole genome shotgun (WGS) entry which is preliminary data.</text>
</comment>
<name>A0AAN9WEE1_9ORTH</name>
<evidence type="ECO:0000313" key="2">
    <source>
        <dbReference type="EMBL" id="KAK7870813.1"/>
    </source>
</evidence>